<gene>
    <name evidence="2" type="ORF">NWE73_10710</name>
</gene>
<evidence type="ECO:0000256" key="1">
    <source>
        <dbReference type="SAM" id="SignalP"/>
    </source>
</evidence>
<proteinExistence type="predicted"/>
<reference evidence="2" key="1">
    <citation type="submission" date="2022-08" db="EMBL/GenBank/DDBJ databases">
        <title>Novel Bdellovibrio Species Isolated from Svalbard: Designation Bdellovibrio svalbardensis.</title>
        <authorList>
            <person name="Mitchell R.J."/>
            <person name="Choi S.Y."/>
        </authorList>
    </citation>
    <scope>NUCLEOTIDE SEQUENCE</scope>
    <source>
        <strain evidence="2">PAP01</strain>
    </source>
</reference>
<dbReference type="EMBL" id="JANRMI010000003">
    <property type="protein sequence ID" value="MDG0816838.1"/>
    <property type="molecule type" value="Genomic_DNA"/>
</dbReference>
<sequence length="240" mass="27373">MTCRLLIWVILLLSSPSWADGIHLKIAVQEGYDKLLVIQELEDFFVQSLKREGITVSFTPLPLGRSSSLVSKGTLDGELIRSELVAQNYPNIIISSKPLGFIEYHILYKIKNTTINEDQLNKSRGLVILNTLTVKEDLKRRDLGAEEISSIEQGLQMLKSGRADYLILPDPIIASLKISSPKTFVDVRIGKQYFQKVPLYFCLNKKHLELLPKIEKALSKSLQEKSKEYKLLYDFFNPNF</sequence>
<comment type="caution">
    <text evidence="2">The sequence shown here is derived from an EMBL/GenBank/DDBJ whole genome shotgun (WGS) entry which is preliminary data.</text>
</comment>
<keyword evidence="1" id="KW-0732">Signal</keyword>
<protein>
    <submittedName>
        <fullName evidence="2">Transporter substrate-binding domain-containing protein</fullName>
    </submittedName>
</protein>
<evidence type="ECO:0000313" key="3">
    <source>
        <dbReference type="Proteomes" id="UP001152321"/>
    </source>
</evidence>
<dbReference type="SUPFAM" id="SSF53850">
    <property type="entry name" value="Periplasmic binding protein-like II"/>
    <property type="match status" value="1"/>
</dbReference>
<evidence type="ECO:0000313" key="2">
    <source>
        <dbReference type="EMBL" id="MDG0816838.1"/>
    </source>
</evidence>
<feature type="signal peptide" evidence="1">
    <location>
        <begin position="1"/>
        <end position="19"/>
    </location>
</feature>
<feature type="chain" id="PRO_5047531195" evidence="1">
    <location>
        <begin position="20"/>
        <end position="240"/>
    </location>
</feature>
<accession>A0ABT6DJ63</accession>
<keyword evidence="3" id="KW-1185">Reference proteome</keyword>
<name>A0ABT6DJ63_9BACT</name>
<organism evidence="2 3">
    <name type="scientific">Bdellovibrio svalbardensis</name>
    <dbReference type="NCBI Taxonomy" id="2972972"/>
    <lineage>
        <taxon>Bacteria</taxon>
        <taxon>Pseudomonadati</taxon>
        <taxon>Bdellovibrionota</taxon>
        <taxon>Bdellovibrionia</taxon>
        <taxon>Bdellovibrionales</taxon>
        <taxon>Pseudobdellovibrionaceae</taxon>
        <taxon>Bdellovibrio</taxon>
    </lineage>
</organism>
<dbReference type="RefSeq" id="WP_277578316.1">
    <property type="nucleotide sequence ID" value="NZ_JANRMI010000003.1"/>
</dbReference>
<dbReference type="Proteomes" id="UP001152321">
    <property type="component" value="Unassembled WGS sequence"/>
</dbReference>
<dbReference type="Gene3D" id="3.40.190.10">
    <property type="entry name" value="Periplasmic binding protein-like II"/>
    <property type="match status" value="2"/>
</dbReference>